<evidence type="ECO:0000313" key="3">
    <source>
        <dbReference type="Proteomes" id="UP001558613"/>
    </source>
</evidence>
<reference evidence="2 3" key="1">
    <citation type="submission" date="2023-09" db="EMBL/GenBank/DDBJ databases">
        <authorList>
            <person name="Wang M."/>
        </authorList>
    </citation>
    <scope>NUCLEOTIDE SEQUENCE [LARGE SCALE GENOMIC DNA]</scope>
    <source>
        <strain evidence="2">GT-2023</strain>
        <tissue evidence="2">Liver</tissue>
    </source>
</reference>
<dbReference type="EMBL" id="JAYMGO010000007">
    <property type="protein sequence ID" value="KAL1270965.1"/>
    <property type="molecule type" value="Genomic_DNA"/>
</dbReference>
<organism evidence="2 3">
    <name type="scientific">Cirrhinus molitorella</name>
    <name type="common">mud carp</name>
    <dbReference type="NCBI Taxonomy" id="172907"/>
    <lineage>
        <taxon>Eukaryota</taxon>
        <taxon>Metazoa</taxon>
        <taxon>Chordata</taxon>
        <taxon>Craniata</taxon>
        <taxon>Vertebrata</taxon>
        <taxon>Euteleostomi</taxon>
        <taxon>Actinopterygii</taxon>
        <taxon>Neopterygii</taxon>
        <taxon>Teleostei</taxon>
        <taxon>Ostariophysi</taxon>
        <taxon>Cypriniformes</taxon>
        <taxon>Cyprinidae</taxon>
        <taxon>Labeoninae</taxon>
        <taxon>Labeonini</taxon>
        <taxon>Cirrhinus</taxon>
    </lineage>
</organism>
<feature type="region of interest" description="Disordered" evidence="1">
    <location>
        <begin position="34"/>
        <end position="71"/>
    </location>
</feature>
<keyword evidence="3" id="KW-1185">Reference proteome</keyword>
<sequence length="117" mass="12895">MQISYPVTVNQQTERHPRKCLAFCQEAPKTLRWRKGGGEEGNNAETEKEKKSKCSACGGEVSKPMTDSGPEKRLDFTIEAELGTTAGVRSAAGTLFSWRKEKTAMERKHAGMVFGSI</sequence>
<evidence type="ECO:0000256" key="1">
    <source>
        <dbReference type="SAM" id="MobiDB-lite"/>
    </source>
</evidence>
<protein>
    <submittedName>
        <fullName evidence="2">Uncharacterized protein</fullName>
    </submittedName>
</protein>
<dbReference type="Proteomes" id="UP001558613">
    <property type="component" value="Unassembled WGS sequence"/>
</dbReference>
<evidence type="ECO:0000313" key="2">
    <source>
        <dbReference type="EMBL" id="KAL1270965.1"/>
    </source>
</evidence>
<gene>
    <name evidence="2" type="ORF">QQF64_029981</name>
</gene>
<name>A0ABR3N215_9TELE</name>
<proteinExistence type="predicted"/>
<accession>A0ABR3N215</accession>
<comment type="caution">
    <text evidence="2">The sequence shown here is derived from an EMBL/GenBank/DDBJ whole genome shotgun (WGS) entry which is preliminary data.</text>
</comment>